<dbReference type="Proteomes" id="UP000002358">
    <property type="component" value="Chromosome 1"/>
</dbReference>
<evidence type="ECO:0000256" key="1">
    <source>
        <dbReference type="ARBA" id="ARBA00007664"/>
    </source>
</evidence>
<keyword evidence="4 8" id="KW-0378">Hydrolase</keyword>
<keyword evidence="5 8" id="KW-0720">Serine protease</keyword>
<evidence type="ECO:0000256" key="3">
    <source>
        <dbReference type="ARBA" id="ARBA00022729"/>
    </source>
</evidence>
<keyword evidence="6" id="KW-0865">Zymogen</keyword>
<reference evidence="11" key="1">
    <citation type="submission" date="2021-01" db="UniProtKB">
        <authorList>
            <consortium name="EnsemblMetazoa"/>
        </authorList>
    </citation>
    <scope>IDENTIFICATION</scope>
</reference>
<dbReference type="OMA" id="ISANWII"/>
<dbReference type="Gene3D" id="2.40.10.10">
    <property type="entry name" value="Trypsin-like serine proteases"/>
    <property type="match status" value="1"/>
</dbReference>
<dbReference type="SUPFAM" id="SSF50494">
    <property type="entry name" value="Trypsin-like serine proteases"/>
    <property type="match status" value="1"/>
</dbReference>
<dbReference type="PROSITE" id="PS00135">
    <property type="entry name" value="TRYPSIN_SER"/>
    <property type="match status" value="1"/>
</dbReference>
<dbReference type="EnsemblMetazoa" id="NM_001172617">
    <property type="protein sequence ID" value="NP_001166088"/>
    <property type="gene ID" value="GeneID_100114773"/>
</dbReference>
<dbReference type="CDD" id="cd00190">
    <property type="entry name" value="Tryp_SPc"/>
    <property type="match status" value="1"/>
</dbReference>
<evidence type="ECO:0000256" key="6">
    <source>
        <dbReference type="ARBA" id="ARBA00023145"/>
    </source>
</evidence>
<feature type="domain" description="Peptidase S1" evidence="10">
    <location>
        <begin position="31"/>
        <end position="257"/>
    </location>
</feature>
<evidence type="ECO:0000256" key="8">
    <source>
        <dbReference type="RuleBase" id="RU363034"/>
    </source>
</evidence>
<evidence type="ECO:0000259" key="10">
    <source>
        <dbReference type="PROSITE" id="PS50240"/>
    </source>
</evidence>
<dbReference type="InterPro" id="IPR018114">
    <property type="entry name" value="TRYPSIN_HIS"/>
</dbReference>
<dbReference type="FunFam" id="2.40.10.10:FF:000077">
    <property type="entry name" value="Predicted protein"/>
    <property type="match status" value="1"/>
</dbReference>
<accession>A0A7M6UVL5</accession>
<keyword evidence="12" id="KW-1185">Reference proteome</keyword>
<evidence type="ECO:0000313" key="12">
    <source>
        <dbReference type="Proteomes" id="UP000002358"/>
    </source>
</evidence>
<dbReference type="SMART" id="SM00020">
    <property type="entry name" value="Tryp_SPc"/>
    <property type="match status" value="1"/>
</dbReference>
<sequence length="258" mass="27977">MFLFLLILGAVAAANAGPVSTRRPIFPNGRIVGGEDAVIETFPYQVSLQVEGSHMCGASIISANWIITAGHCVDFPAEYMTVRAGSSFNRKGGTIHKVERVIRHEKYYTNEYGVPFYDIAVISVKEAFKFDDTRQPIDLYKKAEESKAGVKSIITGWGSTGLDTPSQLQTVTVPIVTKNLCNDAYKKFGGVPEGQICAAYYGVGGKDACQGDSGGPLAIDGRLAGIVSWGNGCADPEYPGVYTEIANYRDWMEKHVKF</sequence>
<evidence type="ECO:0000256" key="2">
    <source>
        <dbReference type="ARBA" id="ARBA00022670"/>
    </source>
</evidence>
<dbReference type="GO" id="GO:0006508">
    <property type="term" value="P:proteolysis"/>
    <property type="evidence" value="ECO:0007669"/>
    <property type="project" value="UniProtKB-KW"/>
</dbReference>
<dbReference type="PANTHER" id="PTHR24276:SF91">
    <property type="entry name" value="AT26814P-RELATED"/>
    <property type="match status" value="1"/>
</dbReference>
<dbReference type="PROSITE" id="PS50240">
    <property type="entry name" value="TRYPSIN_DOM"/>
    <property type="match status" value="1"/>
</dbReference>
<protein>
    <recommendedName>
        <fullName evidence="10">Peptidase S1 domain-containing protein</fullName>
    </recommendedName>
</protein>
<dbReference type="InterPro" id="IPR033116">
    <property type="entry name" value="TRYPSIN_SER"/>
</dbReference>
<feature type="signal peptide" evidence="9">
    <location>
        <begin position="1"/>
        <end position="16"/>
    </location>
</feature>
<evidence type="ECO:0000256" key="5">
    <source>
        <dbReference type="ARBA" id="ARBA00022825"/>
    </source>
</evidence>
<keyword evidence="3 9" id="KW-0732">Signal</keyword>
<dbReference type="InParanoid" id="A0A7M6UVL5"/>
<gene>
    <name evidence="11" type="primary">100114773</name>
</gene>
<dbReference type="KEGG" id="nvi:100114773"/>
<dbReference type="InterPro" id="IPR043504">
    <property type="entry name" value="Peptidase_S1_PA_chymotrypsin"/>
</dbReference>
<dbReference type="PRINTS" id="PR00722">
    <property type="entry name" value="CHYMOTRYPSIN"/>
</dbReference>
<keyword evidence="2 8" id="KW-0645">Protease</keyword>
<dbReference type="InterPro" id="IPR009003">
    <property type="entry name" value="Peptidase_S1_PA"/>
</dbReference>
<feature type="chain" id="PRO_5029794176" description="Peptidase S1 domain-containing protein" evidence="9">
    <location>
        <begin position="17"/>
        <end position="258"/>
    </location>
</feature>
<dbReference type="AlphaFoldDB" id="A0A7M6UVL5"/>
<dbReference type="InterPro" id="IPR050430">
    <property type="entry name" value="Peptidase_S1"/>
</dbReference>
<dbReference type="Pfam" id="PF00089">
    <property type="entry name" value="Trypsin"/>
    <property type="match status" value="1"/>
</dbReference>
<name>A0A7M6UVL5_NASVI</name>
<proteinExistence type="inferred from homology"/>
<dbReference type="PROSITE" id="PS00134">
    <property type="entry name" value="TRYPSIN_HIS"/>
    <property type="match status" value="1"/>
</dbReference>
<dbReference type="PANTHER" id="PTHR24276">
    <property type="entry name" value="POLYSERASE-RELATED"/>
    <property type="match status" value="1"/>
</dbReference>
<keyword evidence="7" id="KW-1015">Disulfide bond</keyword>
<comment type="similarity">
    <text evidence="1">Belongs to the peptidase S1 family.</text>
</comment>
<dbReference type="InterPro" id="IPR001254">
    <property type="entry name" value="Trypsin_dom"/>
</dbReference>
<dbReference type="InterPro" id="IPR001314">
    <property type="entry name" value="Peptidase_S1A"/>
</dbReference>
<evidence type="ECO:0000313" key="11">
    <source>
        <dbReference type="EnsemblMetazoa" id="NP_001166088"/>
    </source>
</evidence>
<evidence type="ECO:0000256" key="9">
    <source>
        <dbReference type="SAM" id="SignalP"/>
    </source>
</evidence>
<organism evidence="11 12">
    <name type="scientific">Nasonia vitripennis</name>
    <name type="common">Parasitic wasp</name>
    <dbReference type="NCBI Taxonomy" id="7425"/>
    <lineage>
        <taxon>Eukaryota</taxon>
        <taxon>Metazoa</taxon>
        <taxon>Ecdysozoa</taxon>
        <taxon>Arthropoda</taxon>
        <taxon>Hexapoda</taxon>
        <taxon>Insecta</taxon>
        <taxon>Pterygota</taxon>
        <taxon>Neoptera</taxon>
        <taxon>Endopterygota</taxon>
        <taxon>Hymenoptera</taxon>
        <taxon>Apocrita</taxon>
        <taxon>Proctotrupomorpha</taxon>
        <taxon>Chalcidoidea</taxon>
        <taxon>Pteromalidae</taxon>
        <taxon>Pteromalinae</taxon>
        <taxon>Nasonia</taxon>
    </lineage>
</organism>
<evidence type="ECO:0000256" key="4">
    <source>
        <dbReference type="ARBA" id="ARBA00022801"/>
    </source>
</evidence>
<dbReference type="OrthoDB" id="10059102at2759"/>
<evidence type="ECO:0000256" key="7">
    <source>
        <dbReference type="ARBA" id="ARBA00023157"/>
    </source>
</evidence>
<dbReference type="SMR" id="A0A7M6UVL5"/>
<dbReference type="GO" id="GO:0004252">
    <property type="term" value="F:serine-type endopeptidase activity"/>
    <property type="evidence" value="ECO:0007669"/>
    <property type="project" value="InterPro"/>
</dbReference>
<dbReference type="FunCoup" id="A0A7M6UVL5">
    <property type="interactions" value="66"/>
</dbReference>